<name>A0A9D1Z5E1_9FIRM</name>
<dbReference type="PROSITE" id="PS51272">
    <property type="entry name" value="SLH"/>
    <property type="match status" value="3"/>
</dbReference>
<feature type="domain" description="SLH" evidence="3">
    <location>
        <begin position="21"/>
        <end position="79"/>
    </location>
</feature>
<evidence type="ECO:0000256" key="1">
    <source>
        <dbReference type="ARBA" id="ARBA00022737"/>
    </source>
</evidence>
<evidence type="ECO:0000256" key="2">
    <source>
        <dbReference type="SAM" id="SignalP"/>
    </source>
</evidence>
<proteinExistence type="predicted"/>
<keyword evidence="1" id="KW-0677">Repeat</keyword>
<comment type="caution">
    <text evidence="4">The sequence shown here is derived from an EMBL/GenBank/DDBJ whole genome shotgun (WGS) entry which is preliminary data.</text>
</comment>
<protein>
    <submittedName>
        <fullName evidence="4">S-layer homology domain-containing protein</fullName>
    </submittedName>
</protein>
<evidence type="ECO:0000313" key="5">
    <source>
        <dbReference type="Proteomes" id="UP000886824"/>
    </source>
</evidence>
<sequence length="1660" mass="178365">MKGNLRRMGALLLLLAMLVGMLPQTVLAAAADYTQPYLNQLVNWGFMRGDIDGNLNPDNNITRAEFVTIINRAFGYETVGATPFNDVEDTDWYAEDVAIAYTAGYITGTSANTFSPLAEITREEAAVILARNLMMQPAVGEDTDFTDGRDLSNWSSGLVSTAARYNLLSGYPDGSFRPQNPITRGEVAIMVTKAMGTPVQEPGEHTLGSVYGNVVISKSGVTLRDTVIAGNLYITSGVDLGDVQLENVTVLGEIVVSGGGVSEGGDDSVILRNVDAPKLIVDNIKNQQVSLRVEGDGVIGTTSVRTDSFIADNTPAGYGLSRIELDGEEESSLKLAGNVKEVVNLTPGSSIDVAAGQVETVTVDEKATDSTLSVTAGAQVGNVNLDVGTTVTGDGDIANLTVNANDSTVSMLPDQIVVRPGVTATIDGEQMDSAAAAESSADPRLLAGYPQVTDLAPTSATVSFSANKRGTIYWAISSVTDGSIGVDELINPQSYATKVVKQGTLTLGGASQPGAAKISGLTSDGSYYLSTVLVDARGDQSPLKVISFTTPDNSVPNFATDYPYLSRITNISAQVTAMTTKTCRLYWALLPKGSAAPTASDFKANAVTGNLGFGTLDVTKNTPYTFDVNSVPLEELESYDLYLWLTDVDGAQSSAVKKLSFTTVDKTPPVFNTEPTINKVDRTSVGMYANLNEAGTLYWVVVAQGEEYPKPLAGQTGAVDLASDTAKLQVSAGMNALKSGSVSMAEGRDVNFNVSGLEAEKAYDLYYVAKDTAGNFSATVKKITIHTLDPNAPTVTQEFTRYNGEDTTTPLPNTDIRLVFSEAIQDATTNTAYVDLYQAVTQAGADASAAREAMANVLRNSIKLYVDTGNGRPEVVPEATSTTNKLTDDWVIDYRYAEITLEEGKTVVTFPTKSATETSGLNLESGVEYYFEIEAGTIADTSGTKNIMGKTTLDRFKTVFAIVNLSNPNITSLELYHNKVKDRVDVSWTLTPMTTENTADNIDWDMVIWSDTSVVFELYYRNTETGEGAKQNWELLGTQTVTVPDGTERVGISLTRHFVDQSNAPDFEQLNVLKETATYEYAIHFTQVGSLTDPDTWSQRINIGVNILAGSTNDLQTLANNLTVDNYNAMVPASITNIGQPDNFNLIKQFSDQTPPTFASNHPTFTAGSSAVNMYLMLDRPGTLYYVVAPLGTIPTTGKDADKEYCNFSDGTKPNEGYDKLPKEGYYEGGTFQYQQEISTPARLDIVNASTTYAANPRIKYGSTTLGPSEIEQLVEGLEPNTKYTVYFVIQGISNQTYSDVYAYRFTTSDVDIPYITMEAVNPEVSFTTTENADLNYALFAYNQLPPIFLGYMSGSNLADPSEGPIDSVTTAPTDENPKPTMTVLEAMLQTKDRSTWQSYFDLYASQTLKEDVQEIIQRRQTGGGGNPVTTGSISTEKEVRQLVDFTNAMQSESGANATYFYCLATAQNALGSAYSFKAVENVHIPDTEPPYLIDISDTLIESPTSSGKYSGSITLTFNEPIYYMERLGNSSSGDPATLRPIANYAYGDVKPSESGEGNPSYISFMAAASLTGGTFVLNGYDKSPTLSFTIDCTDIQEGAQITLSNKGVVSDASENGVLVPFIVRFVVGRTGVGQGGGFITDPHLEVISGEYRPVNGTQN</sequence>
<dbReference type="EMBL" id="DXCX01000075">
    <property type="protein sequence ID" value="HIY73718.1"/>
    <property type="molecule type" value="Genomic_DNA"/>
</dbReference>
<keyword evidence="2" id="KW-0732">Signal</keyword>
<dbReference type="InterPro" id="IPR051465">
    <property type="entry name" value="Cell_Envelope_Struct_Comp"/>
</dbReference>
<feature type="domain" description="SLH" evidence="3">
    <location>
        <begin position="142"/>
        <end position="205"/>
    </location>
</feature>
<reference evidence="4" key="2">
    <citation type="submission" date="2021-04" db="EMBL/GenBank/DDBJ databases">
        <authorList>
            <person name="Gilroy R."/>
        </authorList>
    </citation>
    <scope>NUCLEOTIDE SEQUENCE</scope>
    <source>
        <strain evidence="4">CHK33-7979</strain>
    </source>
</reference>
<feature type="domain" description="SLH" evidence="3">
    <location>
        <begin position="80"/>
        <end position="141"/>
    </location>
</feature>
<reference evidence="4" key="1">
    <citation type="journal article" date="2021" name="PeerJ">
        <title>Extensive microbial diversity within the chicken gut microbiome revealed by metagenomics and culture.</title>
        <authorList>
            <person name="Gilroy R."/>
            <person name="Ravi A."/>
            <person name="Getino M."/>
            <person name="Pursley I."/>
            <person name="Horton D.L."/>
            <person name="Alikhan N.F."/>
            <person name="Baker D."/>
            <person name="Gharbi K."/>
            <person name="Hall N."/>
            <person name="Watson M."/>
            <person name="Adriaenssens E.M."/>
            <person name="Foster-Nyarko E."/>
            <person name="Jarju S."/>
            <person name="Secka A."/>
            <person name="Antonio M."/>
            <person name="Oren A."/>
            <person name="Chaudhuri R.R."/>
            <person name="La Ragione R."/>
            <person name="Hildebrand F."/>
            <person name="Pallen M.J."/>
        </authorList>
    </citation>
    <scope>NUCLEOTIDE SEQUENCE</scope>
    <source>
        <strain evidence="4">CHK33-7979</strain>
    </source>
</reference>
<organism evidence="4 5">
    <name type="scientific">Candidatus Intestinimonas merdavium</name>
    <dbReference type="NCBI Taxonomy" id="2838622"/>
    <lineage>
        <taxon>Bacteria</taxon>
        <taxon>Bacillati</taxon>
        <taxon>Bacillota</taxon>
        <taxon>Clostridia</taxon>
        <taxon>Eubacteriales</taxon>
        <taxon>Intestinimonas</taxon>
    </lineage>
</organism>
<feature type="chain" id="PRO_5039577657" evidence="2">
    <location>
        <begin position="29"/>
        <end position="1660"/>
    </location>
</feature>
<dbReference type="InterPro" id="IPR001119">
    <property type="entry name" value="SLH_dom"/>
</dbReference>
<dbReference type="Pfam" id="PF00395">
    <property type="entry name" value="SLH"/>
    <property type="match status" value="3"/>
</dbReference>
<dbReference type="Proteomes" id="UP000886824">
    <property type="component" value="Unassembled WGS sequence"/>
</dbReference>
<dbReference type="PANTHER" id="PTHR43308">
    <property type="entry name" value="OUTER MEMBRANE PROTEIN ALPHA-RELATED"/>
    <property type="match status" value="1"/>
</dbReference>
<accession>A0A9D1Z5E1</accession>
<evidence type="ECO:0000259" key="3">
    <source>
        <dbReference type="PROSITE" id="PS51272"/>
    </source>
</evidence>
<feature type="signal peptide" evidence="2">
    <location>
        <begin position="1"/>
        <end position="28"/>
    </location>
</feature>
<gene>
    <name evidence="4" type="ORF">H9826_07075</name>
</gene>
<evidence type="ECO:0000313" key="4">
    <source>
        <dbReference type="EMBL" id="HIY73718.1"/>
    </source>
</evidence>
<dbReference type="PANTHER" id="PTHR43308:SF5">
    <property type="entry name" value="S-LAYER PROTEIN _ PEPTIDOGLYCAN ENDO-BETA-N-ACETYLGLUCOSAMINIDASE"/>
    <property type="match status" value="1"/>
</dbReference>